<evidence type="ECO:0000256" key="8">
    <source>
        <dbReference type="ARBA" id="ARBA00022840"/>
    </source>
</evidence>
<dbReference type="InterPro" id="IPR014729">
    <property type="entry name" value="Rossmann-like_a/b/a_fold"/>
</dbReference>
<evidence type="ECO:0000313" key="16">
    <source>
        <dbReference type="EMBL" id="CAG8655676.1"/>
    </source>
</evidence>
<dbReference type="SUPFAM" id="SSF52141">
    <property type="entry name" value="Uracil-DNA glycosylase-like"/>
    <property type="match status" value="1"/>
</dbReference>
<evidence type="ECO:0000256" key="5">
    <source>
        <dbReference type="ARBA" id="ARBA00022741"/>
    </source>
</evidence>
<dbReference type="GO" id="GO:0006284">
    <property type="term" value="P:base-excision repair"/>
    <property type="evidence" value="ECO:0007669"/>
    <property type="project" value="InterPro"/>
</dbReference>
<dbReference type="GO" id="GO:0005524">
    <property type="term" value="F:ATP binding"/>
    <property type="evidence" value="ECO:0007669"/>
    <property type="project" value="UniProtKB-KW"/>
</dbReference>
<keyword evidence="4 14" id="KW-0436">Ligase</keyword>
<dbReference type="Pfam" id="PF03167">
    <property type="entry name" value="UDG"/>
    <property type="match status" value="1"/>
</dbReference>
<comment type="similarity">
    <text evidence="2">Belongs to the uracil-DNA glycosylase (UDG) superfamily. UNG family.</text>
</comment>
<dbReference type="InterPro" id="IPR002043">
    <property type="entry name" value="UDG_fam1"/>
</dbReference>
<dbReference type="InterPro" id="IPR050203">
    <property type="entry name" value="Trp-tRNA_synthetase"/>
</dbReference>
<evidence type="ECO:0000256" key="11">
    <source>
        <dbReference type="ARBA" id="ARBA00023204"/>
    </source>
</evidence>
<dbReference type="CDD" id="cd10027">
    <property type="entry name" value="UDG-F1-like"/>
    <property type="match status" value="1"/>
</dbReference>
<keyword evidence="7" id="KW-0378">Hydrolase</keyword>
<dbReference type="AlphaFoldDB" id="A0A9N9DWR3"/>
<dbReference type="PRINTS" id="PR01039">
    <property type="entry name" value="TRNASYNTHTRP"/>
</dbReference>
<evidence type="ECO:0000256" key="10">
    <source>
        <dbReference type="ARBA" id="ARBA00023146"/>
    </source>
</evidence>
<evidence type="ECO:0000256" key="3">
    <source>
        <dbReference type="ARBA" id="ARBA00013161"/>
    </source>
</evidence>
<keyword evidence="11" id="KW-0234">DNA repair</keyword>
<evidence type="ECO:0000256" key="12">
    <source>
        <dbReference type="ARBA" id="ARBA00030268"/>
    </source>
</evidence>
<dbReference type="InterPro" id="IPR018085">
    <property type="entry name" value="Ura-DNA_Glyclase_AS"/>
</dbReference>
<reference evidence="16" key="1">
    <citation type="submission" date="2021-06" db="EMBL/GenBank/DDBJ databases">
        <authorList>
            <person name="Kallberg Y."/>
            <person name="Tangrot J."/>
            <person name="Rosling A."/>
        </authorList>
    </citation>
    <scope>NUCLEOTIDE SEQUENCE</scope>
    <source>
        <strain evidence="16">FL130A</strain>
    </source>
</reference>
<evidence type="ECO:0000256" key="1">
    <source>
        <dbReference type="ARBA" id="ARBA00005594"/>
    </source>
</evidence>
<evidence type="ECO:0000256" key="6">
    <source>
        <dbReference type="ARBA" id="ARBA00022763"/>
    </source>
</evidence>
<dbReference type="InterPro" id="IPR005122">
    <property type="entry name" value="Uracil-DNA_glycosylase-like"/>
</dbReference>
<keyword evidence="6" id="KW-0227">DNA damage</keyword>
<evidence type="ECO:0000259" key="15">
    <source>
        <dbReference type="SMART" id="SM00986"/>
    </source>
</evidence>
<dbReference type="SMART" id="SM00986">
    <property type="entry name" value="UDG"/>
    <property type="match status" value="1"/>
</dbReference>
<evidence type="ECO:0000313" key="17">
    <source>
        <dbReference type="Proteomes" id="UP000789508"/>
    </source>
</evidence>
<protein>
    <recommendedName>
        <fullName evidence="3">tryptophan--tRNA ligase</fullName>
        <ecNumber evidence="3">6.1.1.2</ecNumber>
    </recommendedName>
    <alternativeName>
        <fullName evidence="12">Tryptophanyl-tRNA synthetase</fullName>
    </alternativeName>
</protein>
<dbReference type="EC" id="6.1.1.2" evidence="3"/>
<keyword evidence="9 14" id="KW-0648">Protein biosynthesis</keyword>
<evidence type="ECO:0000256" key="2">
    <source>
        <dbReference type="ARBA" id="ARBA00008184"/>
    </source>
</evidence>
<feature type="domain" description="Uracil-DNA glycosylase-like" evidence="15">
    <location>
        <begin position="213"/>
        <end position="342"/>
    </location>
</feature>
<evidence type="ECO:0000256" key="7">
    <source>
        <dbReference type="ARBA" id="ARBA00022801"/>
    </source>
</evidence>
<dbReference type="GO" id="GO:0004830">
    <property type="term" value="F:tryptophan-tRNA ligase activity"/>
    <property type="evidence" value="ECO:0007669"/>
    <property type="project" value="UniProtKB-EC"/>
</dbReference>
<dbReference type="GO" id="GO:0006436">
    <property type="term" value="P:tryptophanyl-tRNA aminoacylation"/>
    <property type="evidence" value="ECO:0007669"/>
    <property type="project" value="InterPro"/>
</dbReference>
<evidence type="ECO:0000256" key="14">
    <source>
        <dbReference type="RuleBase" id="RU363036"/>
    </source>
</evidence>
<accession>A0A9N9DWR3</accession>
<feature type="non-terminal residue" evidence="16">
    <location>
        <position position="1"/>
    </location>
</feature>
<feature type="active site" description="Proton acceptor" evidence="13">
    <location>
        <position position="229"/>
    </location>
</feature>
<organism evidence="16 17">
    <name type="scientific">Ambispora leptoticha</name>
    <dbReference type="NCBI Taxonomy" id="144679"/>
    <lineage>
        <taxon>Eukaryota</taxon>
        <taxon>Fungi</taxon>
        <taxon>Fungi incertae sedis</taxon>
        <taxon>Mucoromycota</taxon>
        <taxon>Glomeromycotina</taxon>
        <taxon>Glomeromycetes</taxon>
        <taxon>Archaeosporales</taxon>
        <taxon>Ambisporaceae</taxon>
        <taxon>Ambispora</taxon>
    </lineage>
</organism>
<dbReference type="NCBIfam" id="TIGR00233">
    <property type="entry name" value="trpS"/>
    <property type="match status" value="1"/>
</dbReference>
<evidence type="ECO:0000256" key="4">
    <source>
        <dbReference type="ARBA" id="ARBA00022598"/>
    </source>
</evidence>
<sequence length="342" mass="38864">MIQYKEKKKEQETGNLALLAYPVLMAADIFLYDADLIIVGQDQTQHLELATDIAQKFNNFYDKKLLKIPQFTIPRFGAKIMGLKNPQKKMSKSENDYIALLDSPEMIKKKISQAETDSENKIYYDPEKKPGVSNLLTIYALLSGKEIKEVEKELSNCNYHQFKVKLADLLNEKLGAIQKRYNHYLSNVGEILENNNKYLKGLAETKENIFRLFREIPPDKIKVVILGQDPYHLPEVADGIAFSTQKPNFIPASLRNIFVEFSKNLNCAPPNKGNLLPWVKEGIFLVNTALTVRDGQALSHMRQKAKKIGEECQISSDYSLTSAHPSPYSAEHGFFGSRPFSK</sequence>
<dbReference type="Gene3D" id="3.40.470.10">
    <property type="entry name" value="Uracil-DNA glycosylase-like domain"/>
    <property type="match status" value="1"/>
</dbReference>
<dbReference type="InterPro" id="IPR036895">
    <property type="entry name" value="Uracil-DNA_glycosylase-like_sf"/>
</dbReference>
<keyword evidence="17" id="KW-1185">Reference proteome</keyword>
<gene>
    <name evidence="16" type="ORF">ALEPTO_LOCUS10159</name>
</gene>
<dbReference type="GO" id="GO:0004844">
    <property type="term" value="F:uracil DNA N-glycosylase activity"/>
    <property type="evidence" value="ECO:0007669"/>
    <property type="project" value="InterPro"/>
</dbReference>
<dbReference type="Gene3D" id="3.40.50.620">
    <property type="entry name" value="HUPs"/>
    <property type="match status" value="1"/>
</dbReference>
<dbReference type="PANTHER" id="PTHR43766">
    <property type="entry name" value="TRYPTOPHAN--TRNA LIGASE, MITOCHONDRIAL"/>
    <property type="match status" value="1"/>
</dbReference>
<dbReference type="InterPro" id="IPR002306">
    <property type="entry name" value="Trp-tRNA-ligase"/>
</dbReference>
<evidence type="ECO:0000256" key="9">
    <source>
        <dbReference type="ARBA" id="ARBA00022917"/>
    </source>
</evidence>
<keyword evidence="8 14" id="KW-0067">ATP-binding</keyword>
<dbReference type="PANTHER" id="PTHR43766:SF1">
    <property type="entry name" value="TRYPTOPHAN--TRNA LIGASE, MITOCHONDRIAL"/>
    <property type="match status" value="1"/>
</dbReference>
<comment type="caution">
    <text evidence="16">The sequence shown here is derived from an EMBL/GenBank/DDBJ whole genome shotgun (WGS) entry which is preliminary data.</text>
</comment>
<dbReference type="PROSITE" id="PS00130">
    <property type="entry name" value="U_DNA_GLYCOSYLASE"/>
    <property type="match status" value="1"/>
</dbReference>
<dbReference type="InterPro" id="IPR002305">
    <property type="entry name" value="aa-tRNA-synth_Ic"/>
</dbReference>
<keyword evidence="10 14" id="KW-0030">Aminoacyl-tRNA synthetase</keyword>
<dbReference type="Pfam" id="PF00579">
    <property type="entry name" value="tRNA-synt_1b"/>
    <property type="match status" value="1"/>
</dbReference>
<comment type="similarity">
    <text evidence="1 14">Belongs to the class-I aminoacyl-tRNA synthetase family.</text>
</comment>
<keyword evidence="5 14" id="KW-0547">Nucleotide-binding</keyword>
<dbReference type="SMART" id="SM00987">
    <property type="entry name" value="UreE_C"/>
    <property type="match status" value="1"/>
</dbReference>
<evidence type="ECO:0000256" key="13">
    <source>
        <dbReference type="PROSITE-ProRule" id="PRU10072"/>
    </source>
</evidence>
<dbReference type="Proteomes" id="UP000789508">
    <property type="component" value="Unassembled WGS sequence"/>
</dbReference>
<proteinExistence type="inferred from homology"/>
<dbReference type="OrthoDB" id="15808at2759"/>
<name>A0A9N9DWR3_9GLOM</name>
<dbReference type="SUPFAM" id="SSF52374">
    <property type="entry name" value="Nucleotidylyl transferase"/>
    <property type="match status" value="1"/>
</dbReference>
<dbReference type="EMBL" id="CAJVPS010010134">
    <property type="protein sequence ID" value="CAG8655676.1"/>
    <property type="molecule type" value="Genomic_DNA"/>
</dbReference>